<feature type="transmembrane region" description="Helical" evidence="1">
    <location>
        <begin position="141"/>
        <end position="165"/>
    </location>
</feature>
<name>A0A2N6CXC7_9GAMM</name>
<dbReference type="GO" id="GO:0140359">
    <property type="term" value="F:ABC-type transporter activity"/>
    <property type="evidence" value="ECO:0007669"/>
    <property type="project" value="InterPro"/>
</dbReference>
<dbReference type="PANTHER" id="PTHR43471">
    <property type="entry name" value="ABC TRANSPORTER PERMEASE"/>
    <property type="match status" value="1"/>
</dbReference>
<keyword evidence="1" id="KW-1133">Transmembrane helix</keyword>
<feature type="transmembrane region" description="Helical" evidence="1">
    <location>
        <begin position="223"/>
        <end position="241"/>
    </location>
</feature>
<sequence length="248" mass="26843">MIRTVAGRELRALFLSPLAWSLLGVAMLILAWLFLVQIESFMQLQPKLIAGASELGVTDLVIAPLFESGAMILLLLTPLLTMRLLCDEYRSGTIRLLFSSPLSSTQIVLGKYLAVLGVFGLLLLLAALMPLSLLLGGALDLGLLAAALFGLGLLLACYGAIGLFLSSMTEQPAVAAISTYGLLLFLWIVNLSGTDDRSSLFEWLSLSSHYRPFLDGVVRSGDLAYFLLLIAGSLLMTIHRLESRRRGD</sequence>
<dbReference type="GO" id="GO:0005886">
    <property type="term" value="C:plasma membrane"/>
    <property type="evidence" value="ECO:0007669"/>
    <property type="project" value="UniProtKB-SubCell"/>
</dbReference>
<accession>A0A2N6CXC7</accession>
<gene>
    <name evidence="2" type="ORF">C0630_08010</name>
</gene>
<reference evidence="2 3" key="1">
    <citation type="submission" date="2017-11" db="EMBL/GenBank/DDBJ databases">
        <title>Genome-resolved metagenomics identifies genetic mobility, metabolic interactions, and unexpected diversity in perchlorate-reducing communities.</title>
        <authorList>
            <person name="Barnum T.P."/>
            <person name="Figueroa I.A."/>
            <person name="Carlstrom C.I."/>
            <person name="Lucas L.N."/>
            <person name="Engelbrektson A.L."/>
            <person name="Coates J.D."/>
        </authorList>
    </citation>
    <scope>NUCLEOTIDE SEQUENCE [LARGE SCALE GENOMIC DNA]</scope>
    <source>
        <strain evidence="2">BM301</strain>
    </source>
</reference>
<proteinExistence type="predicted"/>
<dbReference type="RefSeq" id="WP_273438729.1">
    <property type="nucleotide sequence ID" value="NZ_PKUN01000009.1"/>
</dbReference>
<dbReference type="EMBL" id="PKUN01000009">
    <property type="protein sequence ID" value="PLX61948.1"/>
    <property type="molecule type" value="Genomic_DNA"/>
</dbReference>
<evidence type="ECO:0000256" key="1">
    <source>
        <dbReference type="SAM" id="Phobius"/>
    </source>
</evidence>
<dbReference type="AlphaFoldDB" id="A0A2N6CXC7"/>
<evidence type="ECO:0000313" key="2">
    <source>
        <dbReference type="EMBL" id="PLX61948.1"/>
    </source>
</evidence>
<organism evidence="2 3">
    <name type="scientific">Sedimenticola selenatireducens</name>
    <dbReference type="NCBI Taxonomy" id="191960"/>
    <lineage>
        <taxon>Bacteria</taxon>
        <taxon>Pseudomonadati</taxon>
        <taxon>Pseudomonadota</taxon>
        <taxon>Gammaproteobacteria</taxon>
        <taxon>Chromatiales</taxon>
        <taxon>Sedimenticolaceae</taxon>
        <taxon>Sedimenticola</taxon>
    </lineage>
</organism>
<feature type="transmembrane region" description="Helical" evidence="1">
    <location>
        <begin position="107"/>
        <end position="129"/>
    </location>
</feature>
<dbReference type="STRING" id="1111735.GCA_000428045_04290"/>
<feature type="transmembrane region" description="Helical" evidence="1">
    <location>
        <begin position="61"/>
        <end position="86"/>
    </location>
</feature>
<comment type="caution">
    <text evidence="2">The sequence shown here is derived from an EMBL/GenBank/DDBJ whole genome shotgun (WGS) entry which is preliminary data.</text>
</comment>
<dbReference type="Pfam" id="PF12679">
    <property type="entry name" value="ABC2_membrane_2"/>
    <property type="match status" value="1"/>
</dbReference>
<evidence type="ECO:0000313" key="3">
    <source>
        <dbReference type="Proteomes" id="UP000235015"/>
    </source>
</evidence>
<keyword evidence="1" id="KW-0812">Transmembrane</keyword>
<keyword evidence="1" id="KW-0472">Membrane</keyword>
<protein>
    <submittedName>
        <fullName evidence="2">ABC transporter permease</fullName>
    </submittedName>
</protein>
<feature type="transmembrane region" description="Helical" evidence="1">
    <location>
        <begin position="12"/>
        <end position="35"/>
    </location>
</feature>
<feature type="transmembrane region" description="Helical" evidence="1">
    <location>
        <begin position="172"/>
        <end position="189"/>
    </location>
</feature>
<dbReference type="Proteomes" id="UP000235015">
    <property type="component" value="Unassembled WGS sequence"/>
</dbReference>